<dbReference type="GeneID" id="20361179"/>
<evidence type="ECO:0000313" key="2">
    <source>
        <dbReference type="Proteomes" id="UP000007978"/>
    </source>
</evidence>
<evidence type="ECO:0000313" key="1">
    <source>
        <dbReference type="EMBL" id="EKJ77285.1"/>
    </source>
</evidence>
<gene>
    <name evidence="1" type="ORF">FPSE_02560</name>
</gene>
<protein>
    <submittedName>
        <fullName evidence="1">Uncharacterized protein</fullName>
    </submittedName>
</protein>
<reference evidence="1 2" key="1">
    <citation type="journal article" date="2012" name="PLoS Pathog.">
        <title>Comparative pathogenomics reveals horizontally acquired novel virulence genes in fungi infecting cereal hosts.</title>
        <authorList>
            <person name="Gardiner D.M."/>
            <person name="McDonald M.C."/>
            <person name="Covarelli L."/>
            <person name="Solomon P.S."/>
            <person name="Rusu A.G."/>
            <person name="Marshall M."/>
            <person name="Kazan K."/>
            <person name="Chakraborty S."/>
            <person name="McDonald B.A."/>
            <person name="Manners J.M."/>
        </authorList>
    </citation>
    <scope>NUCLEOTIDE SEQUENCE [LARGE SCALE GENOMIC DNA]</scope>
    <source>
        <strain evidence="1 2">CS3096</strain>
    </source>
</reference>
<keyword evidence="2" id="KW-1185">Reference proteome</keyword>
<dbReference type="AlphaFoldDB" id="K3W2A0"/>
<name>K3W2A0_FUSPC</name>
<dbReference type="RefSeq" id="XP_061844455.1">
    <property type="nucleotide sequence ID" value="XM_061988431.1"/>
</dbReference>
<dbReference type="Proteomes" id="UP000007978">
    <property type="component" value="Chromosome 3"/>
</dbReference>
<comment type="caution">
    <text evidence="1">The sequence shown here is derived from an EMBL/GenBank/DDBJ whole genome shotgun (WGS) entry which is preliminary data.</text>
</comment>
<sequence>MALINNRQSLLIIDKQLTLYETTEPIN</sequence>
<organism evidence="1 2">
    <name type="scientific">Fusarium pseudograminearum (strain CS3096)</name>
    <name type="common">Wheat and barley crown-rot fungus</name>
    <dbReference type="NCBI Taxonomy" id="1028729"/>
    <lineage>
        <taxon>Eukaryota</taxon>
        <taxon>Fungi</taxon>
        <taxon>Dikarya</taxon>
        <taxon>Ascomycota</taxon>
        <taxon>Pezizomycotina</taxon>
        <taxon>Sordariomycetes</taxon>
        <taxon>Hypocreomycetidae</taxon>
        <taxon>Hypocreales</taxon>
        <taxon>Nectriaceae</taxon>
        <taxon>Fusarium</taxon>
    </lineage>
</organism>
<dbReference type="EMBL" id="AFNW01000060">
    <property type="protein sequence ID" value="EKJ77285.1"/>
    <property type="molecule type" value="Genomic_DNA"/>
</dbReference>
<proteinExistence type="predicted"/>
<accession>K3W2A0</accession>
<dbReference type="HOGENOM" id="CLU_3415222_0_0_1"/>